<dbReference type="PANTHER" id="PTHR31558">
    <property type="entry name" value="CW14 PROTEIN"/>
    <property type="match status" value="1"/>
</dbReference>
<dbReference type="EMBL" id="CAXAMM010039324">
    <property type="protein sequence ID" value="CAK9085604.1"/>
    <property type="molecule type" value="Genomic_DNA"/>
</dbReference>
<gene>
    <name evidence="1" type="ORF">SCF082_LOCUS40547</name>
</gene>
<organism evidence="1 2">
    <name type="scientific">Durusdinium trenchii</name>
    <dbReference type="NCBI Taxonomy" id="1381693"/>
    <lineage>
        <taxon>Eukaryota</taxon>
        <taxon>Sar</taxon>
        <taxon>Alveolata</taxon>
        <taxon>Dinophyceae</taxon>
        <taxon>Suessiales</taxon>
        <taxon>Symbiodiniaceae</taxon>
        <taxon>Durusdinium</taxon>
    </lineage>
</organism>
<proteinExistence type="predicted"/>
<keyword evidence="2" id="KW-1185">Reference proteome</keyword>
<dbReference type="InterPro" id="IPR009769">
    <property type="entry name" value="EDR2_C"/>
</dbReference>
<sequence>MLLLLAGCFALAGWRITASVLAIWGLHRLLHWWRGISIFIDGMQVYGKAKPKSFKDSASHSSPRRKGRASERTEGFMTPKSEASEDFVEWAPFWPSLPCGPCAEGSTSPFAELPSEAEVQPYWLQCDAFVFDVRNIGYKHSREKIASQFALYECVGMDIVRDHRRIDCIMDRWDSGDLPANWPGARWEQSWKVPRVLVFNCQVPYTAGKIFGSYPDEDGGFSILNYFVLSREASALLASNAATPALQLWKRFVEEGVSTKEGISLKVVGRVEDLDKHEVPESFKRFNNKPVLLTRSATVYKKRLPEMLEIDFDVRNWNYPTRAAMVSYHHRAREAEVEIGYLLEGKADDELPEQILGCFTVNNMDIMAARWLT</sequence>
<evidence type="ECO:0000313" key="1">
    <source>
        <dbReference type="EMBL" id="CAK9085604.1"/>
    </source>
</evidence>
<dbReference type="PANTHER" id="PTHR31558:SF3">
    <property type="entry name" value="CW14 PROTEIN"/>
    <property type="match status" value="1"/>
</dbReference>
<protein>
    <submittedName>
        <fullName evidence="1">Uncharacterized protein</fullName>
    </submittedName>
</protein>
<dbReference type="Pfam" id="PF07059">
    <property type="entry name" value="EDR2_C"/>
    <property type="match status" value="1"/>
</dbReference>
<name>A0ABP0QBG6_9DINO</name>
<comment type="caution">
    <text evidence="1">The sequence shown here is derived from an EMBL/GenBank/DDBJ whole genome shotgun (WGS) entry which is preliminary data.</text>
</comment>
<reference evidence="1 2" key="1">
    <citation type="submission" date="2024-02" db="EMBL/GenBank/DDBJ databases">
        <authorList>
            <person name="Chen Y."/>
            <person name="Shah S."/>
            <person name="Dougan E. K."/>
            <person name="Thang M."/>
            <person name="Chan C."/>
        </authorList>
    </citation>
    <scope>NUCLEOTIDE SEQUENCE [LARGE SCALE GENOMIC DNA]</scope>
</reference>
<dbReference type="Proteomes" id="UP001642464">
    <property type="component" value="Unassembled WGS sequence"/>
</dbReference>
<accession>A0ABP0QBG6</accession>
<evidence type="ECO:0000313" key="2">
    <source>
        <dbReference type="Proteomes" id="UP001642464"/>
    </source>
</evidence>